<feature type="compositionally biased region" description="Polar residues" evidence="1">
    <location>
        <begin position="641"/>
        <end position="657"/>
    </location>
</feature>
<gene>
    <name evidence="3" type="ORF">HYALB_00012861</name>
</gene>
<feature type="compositionally biased region" description="Basic residues" evidence="1">
    <location>
        <begin position="125"/>
        <end position="134"/>
    </location>
</feature>
<keyword evidence="2" id="KW-0812">Transmembrane</keyword>
<feature type="transmembrane region" description="Helical" evidence="2">
    <location>
        <begin position="704"/>
        <end position="726"/>
    </location>
</feature>
<feature type="region of interest" description="Disordered" evidence="1">
    <location>
        <begin position="628"/>
        <end position="686"/>
    </location>
</feature>
<dbReference type="AlphaFoldDB" id="A0A9N9LV19"/>
<dbReference type="SUPFAM" id="SSF57701">
    <property type="entry name" value="Zn2/Cys6 DNA-binding domain"/>
    <property type="match status" value="1"/>
</dbReference>
<protein>
    <recommendedName>
        <fullName evidence="5">Zn(2)-C6 fungal-type domain-containing protein</fullName>
    </recommendedName>
</protein>
<comment type="caution">
    <text evidence="3">The sequence shown here is derived from an EMBL/GenBank/DDBJ whole genome shotgun (WGS) entry which is preliminary data.</text>
</comment>
<dbReference type="GO" id="GO:0000981">
    <property type="term" value="F:DNA-binding transcription factor activity, RNA polymerase II-specific"/>
    <property type="evidence" value="ECO:0007669"/>
    <property type="project" value="InterPro"/>
</dbReference>
<feature type="compositionally biased region" description="Basic and acidic residues" evidence="1">
    <location>
        <begin position="190"/>
        <end position="199"/>
    </location>
</feature>
<sequence length="858" mass="91920">MSFNNSSTFQTFVITQAFLGAPLTFTPALGSVELEQMIDAYIPGPASKSEKLSEVTIDFYNHATVDLNTGSLVRSYHVFPFSYFEQSPTESQSSGFSPAVYTPTSSAHGSFTAPVRKASSSGRVSKSKKAKKDVKKVDEPRLPGFSIMTRDGVDVTSTPGRGTKTKEQREHAHLMRIMKACDACKKKKIRCDPSHRRSTTEMSRTPSNNTKTSTSSSQANPSPPAAPSITASDSFSSQNATSSFNTIDDFVLFPEGDNTAWNKLDMSFPTTDSTDLSQFNFDIGLDLSYSPMNMSFNQNQNQFSNNFLPGYDMNFDDFLSPTSSFGTDQFLDSTASVSHTISHPSLSTQDSGQVENSQQQLLDWCGSGDGLQVTCVKSHNTNASDGFDMVESPSSISSFSRSETGVNTPSSSQLESPMATPLIRSESQSSELFVREAGNNAPKSGQMARRSLASTQSSSQLEIPLSSPLLPSDSLNSRPLFSERRHPGSGGESSLIQSLSLQPSPVQLSVSNTSRSSPSSVFSNRHQQWVSPNRVGLDAIRKSEENALAPSDVVQSQSGLQLPGSPSLQESVLRTMSSPRSMTKDGFQLFTASSQLTEGKIAVNPDGLLPSVVQIARSLANLHLTDARNARNQPPDEPQLSDGNNATVQSCSSSPLGSNAPCESLLSGSDLQGSERGYRHASRRPAGNYDGLERISISLQKQELLVYKIPAIVAAAPAVGTSKISFRQPRPALSSTTSPALLASSSQSLTTDPGAYLPAKTEPRTLLVPATPTLAYKSGSSSGVNLAMTALMNVMISLGSLILVALSLSLAYSTSLLAAWTTPAIAVATCLSSTFRRMGRINGFKSHARHENLLRLSL</sequence>
<accession>A0A9N9LV19</accession>
<feature type="region of interest" description="Disordered" evidence="1">
    <location>
        <begin position="188"/>
        <end position="237"/>
    </location>
</feature>
<feature type="compositionally biased region" description="Low complexity" evidence="1">
    <location>
        <begin position="392"/>
        <end position="402"/>
    </location>
</feature>
<organism evidence="3 4">
    <name type="scientific">Hymenoscyphus albidus</name>
    <dbReference type="NCBI Taxonomy" id="595503"/>
    <lineage>
        <taxon>Eukaryota</taxon>
        <taxon>Fungi</taxon>
        <taxon>Dikarya</taxon>
        <taxon>Ascomycota</taxon>
        <taxon>Pezizomycotina</taxon>
        <taxon>Leotiomycetes</taxon>
        <taxon>Helotiales</taxon>
        <taxon>Helotiaceae</taxon>
        <taxon>Hymenoscyphus</taxon>
    </lineage>
</organism>
<dbReference type="Proteomes" id="UP000701801">
    <property type="component" value="Unassembled WGS sequence"/>
</dbReference>
<dbReference type="OrthoDB" id="4850804at2759"/>
<feature type="compositionally biased region" description="Polar residues" evidence="1">
    <location>
        <begin position="403"/>
        <end position="415"/>
    </location>
</feature>
<feature type="transmembrane region" description="Helical" evidence="2">
    <location>
        <begin position="817"/>
        <end position="835"/>
    </location>
</feature>
<evidence type="ECO:0000313" key="4">
    <source>
        <dbReference type="Proteomes" id="UP000701801"/>
    </source>
</evidence>
<evidence type="ECO:0000256" key="1">
    <source>
        <dbReference type="SAM" id="MobiDB-lite"/>
    </source>
</evidence>
<keyword evidence="4" id="KW-1185">Reference proteome</keyword>
<feature type="transmembrane region" description="Helical" evidence="2">
    <location>
        <begin position="786"/>
        <end position="811"/>
    </location>
</feature>
<feature type="compositionally biased region" description="Low complexity" evidence="1">
    <location>
        <begin position="203"/>
        <end position="220"/>
    </location>
</feature>
<feature type="region of interest" description="Disordered" evidence="1">
    <location>
        <begin position="382"/>
        <end position="527"/>
    </location>
</feature>
<keyword evidence="2" id="KW-1133">Transmembrane helix</keyword>
<evidence type="ECO:0008006" key="5">
    <source>
        <dbReference type="Google" id="ProtNLM"/>
    </source>
</evidence>
<name>A0A9N9LV19_9HELO</name>
<dbReference type="GO" id="GO:0008270">
    <property type="term" value="F:zinc ion binding"/>
    <property type="evidence" value="ECO:0007669"/>
    <property type="project" value="InterPro"/>
</dbReference>
<keyword evidence="2" id="KW-0472">Membrane</keyword>
<feature type="compositionally biased region" description="Low complexity" evidence="1">
    <location>
        <begin position="493"/>
        <end position="525"/>
    </location>
</feature>
<feature type="region of interest" description="Disordered" evidence="1">
    <location>
        <begin position="105"/>
        <end position="171"/>
    </location>
</feature>
<evidence type="ECO:0000313" key="3">
    <source>
        <dbReference type="EMBL" id="CAG8981709.1"/>
    </source>
</evidence>
<dbReference type="InterPro" id="IPR036864">
    <property type="entry name" value="Zn2-C6_fun-type_DNA-bd_sf"/>
</dbReference>
<feature type="compositionally biased region" description="Low complexity" evidence="1">
    <location>
        <begin position="115"/>
        <end position="124"/>
    </location>
</feature>
<proteinExistence type="predicted"/>
<reference evidence="3" key="1">
    <citation type="submission" date="2021-07" db="EMBL/GenBank/DDBJ databases">
        <authorList>
            <person name="Durling M."/>
        </authorList>
    </citation>
    <scope>NUCLEOTIDE SEQUENCE</scope>
</reference>
<evidence type="ECO:0000256" key="2">
    <source>
        <dbReference type="SAM" id="Phobius"/>
    </source>
</evidence>
<dbReference type="EMBL" id="CAJVRM010000508">
    <property type="protein sequence ID" value="CAG8981709.1"/>
    <property type="molecule type" value="Genomic_DNA"/>
</dbReference>
<feature type="compositionally biased region" description="Low complexity" evidence="1">
    <location>
        <begin position="457"/>
        <end position="480"/>
    </location>
</feature>